<dbReference type="EMBL" id="MU863632">
    <property type="protein sequence ID" value="KAK4102318.1"/>
    <property type="molecule type" value="Genomic_DNA"/>
</dbReference>
<keyword evidence="2" id="KW-1185">Reference proteome</keyword>
<dbReference type="Proteomes" id="UP001305647">
    <property type="component" value="Unassembled WGS sequence"/>
</dbReference>
<evidence type="ECO:0000313" key="2">
    <source>
        <dbReference type="Proteomes" id="UP001305647"/>
    </source>
</evidence>
<proteinExistence type="predicted"/>
<name>A0AAN6Q2G9_9PEZI</name>
<reference evidence="1" key="1">
    <citation type="journal article" date="2023" name="Mol. Phylogenet. Evol.">
        <title>Genome-scale phylogeny and comparative genomics of the fungal order Sordariales.</title>
        <authorList>
            <person name="Hensen N."/>
            <person name="Bonometti L."/>
            <person name="Westerberg I."/>
            <person name="Brannstrom I.O."/>
            <person name="Guillou S."/>
            <person name="Cros-Aarteil S."/>
            <person name="Calhoun S."/>
            <person name="Haridas S."/>
            <person name="Kuo A."/>
            <person name="Mondo S."/>
            <person name="Pangilinan J."/>
            <person name="Riley R."/>
            <person name="LaButti K."/>
            <person name="Andreopoulos B."/>
            <person name="Lipzen A."/>
            <person name="Chen C."/>
            <person name="Yan M."/>
            <person name="Daum C."/>
            <person name="Ng V."/>
            <person name="Clum A."/>
            <person name="Steindorff A."/>
            <person name="Ohm R.A."/>
            <person name="Martin F."/>
            <person name="Silar P."/>
            <person name="Natvig D.O."/>
            <person name="Lalanne C."/>
            <person name="Gautier V."/>
            <person name="Ament-Velasquez S.L."/>
            <person name="Kruys A."/>
            <person name="Hutchinson M.I."/>
            <person name="Powell A.J."/>
            <person name="Barry K."/>
            <person name="Miller A.N."/>
            <person name="Grigoriev I.V."/>
            <person name="Debuchy R."/>
            <person name="Gladieux P."/>
            <person name="Hiltunen Thoren M."/>
            <person name="Johannesson H."/>
        </authorList>
    </citation>
    <scope>NUCLEOTIDE SEQUENCE</scope>
    <source>
        <strain evidence="1">CBS 757.83</strain>
    </source>
</reference>
<organism evidence="1 2">
    <name type="scientific">Parathielavia hyrcaniae</name>
    <dbReference type="NCBI Taxonomy" id="113614"/>
    <lineage>
        <taxon>Eukaryota</taxon>
        <taxon>Fungi</taxon>
        <taxon>Dikarya</taxon>
        <taxon>Ascomycota</taxon>
        <taxon>Pezizomycotina</taxon>
        <taxon>Sordariomycetes</taxon>
        <taxon>Sordariomycetidae</taxon>
        <taxon>Sordariales</taxon>
        <taxon>Chaetomiaceae</taxon>
        <taxon>Parathielavia</taxon>
    </lineage>
</organism>
<dbReference type="AlphaFoldDB" id="A0AAN6Q2G9"/>
<accession>A0AAN6Q2G9</accession>
<sequence length="127" mass="14057">MRTLTDSPVFCAICGCSLESGHLTGSSAPHALRERRQFVRHKRVAVERGEPDSCAGERYVVDGEEWDTSTEWPNDYEPEGYNPTLVSRESLEWLAESCCLAINEGAEAGSRWPQSSLALSATIRTHS</sequence>
<comment type="caution">
    <text evidence="1">The sequence shown here is derived from an EMBL/GenBank/DDBJ whole genome shotgun (WGS) entry which is preliminary data.</text>
</comment>
<protein>
    <submittedName>
        <fullName evidence="1">Uncharacterized protein</fullName>
    </submittedName>
</protein>
<evidence type="ECO:0000313" key="1">
    <source>
        <dbReference type="EMBL" id="KAK4102318.1"/>
    </source>
</evidence>
<gene>
    <name evidence="1" type="ORF">N658DRAFT_359277</name>
</gene>
<reference evidence="1" key="2">
    <citation type="submission" date="2023-05" db="EMBL/GenBank/DDBJ databases">
        <authorList>
            <consortium name="Lawrence Berkeley National Laboratory"/>
            <person name="Steindorff A."/>
            <person name="Hensen N."/>
            <person name="Bonometti L."/>
            <person name="Westerberg I."/>
            <person name="Brannstrom I.O."/>
            <person name="Guillou S."/>
            <person name="Cros-Aarteil S."/>
            <person name="Calhoun S."/>
            <person name="Haridas S."/>
            <person name="Kuo A."/>
            <person name="Mondo S."/>
            <person name="Pangilinan J."/>
            <person name="Riley R."/>
            <person name="Labutti K."/>
            <person name="Andreopoulos B."/>
            <person name="Lipzen A."/>
            <person name="Chen C."/>
            <person name="Yanf M."/>
            <person name="Daum C."/>
            <person name="Ng V."/>
            <person name="Clum A."/>
            <person name="Ohm R."/>
            <person name="Martin F."/>
            <person name="Silar P."/>
            <person name="Natvig D."/>
            <person name="Lalanne C."/>
            <person name="Gautier V."/>
            <person name="Ament-Velasquez S.L."/>
            <person name="Kruys A."/>
            <person name="Hutchinson M.I."/>
            <person name="Powell A.J."/>
            <person name="Barry K."/>
            <person name="Miller A.N."/>
            <person name="Grigoriev I.V."/>
            <person name="Debuchy R."/>
            <person name="Gladieux P."/>
            <person name="Thoren M.H."/>
            <person name="Johannesson H."/>
        </authorList>
    </citation>
    <scope>NUCLEOTIDE SEQUENCE</scope>
    <source>
        <strain evidence="1">CBS 757.83</strain>
    </source>
</reference>